<protein>
    <recommendedName>
        <fullName evidence="2">DUF3861 domain-containing protein</fullName>
    </recommendedName>
</protein>
<dbReference type="Pfam" id="PF12977">
    <property type="entry name" value="DUF3861"/>
    <property type="match status" value="1"/>
</dbReference>
<dbReference type="EMBL" id="FLTS01000001">
    <property type="protein sequence ID" value="SBV36580.1"/>
    <property type="molecule type" value="Genomic_DNA"/>
</dbReference>
<gene>
    <name evidence="1" type="ORF">STPYR_11510</name>
</gene>
<reference evidence="1" key="1">
    <citation type="submission" date="2016-03" db="EMBL/GenBank/DDBJ databases">
        <authorList>
            <person name="Ploux O."/>
        </authorList>
    </citation>
    <scope>NUCLEOTIDE SEQUENCE</scope>
    <source>
        <strain evidence="1">UC10</strain>
    </source>
</reference>
<sequence>MPAAYGGPQAISPVTTMSNPHRYRITVTPIEADGLPCTGRCTIEFEQRSPRNWMRELEGMQRQLSCNEAASAVVAAGLLETLAASARNDAHLLAALQPELGGLLTKLQALRDVQQ</sequence>
<accession>A0A1Y5Q2W5</accession>
<name>A0A1Y5Q2W5_9GAMM</name>
<organism evidence="1">
    <name type="scientific">uncultured Stenotrophomonas sp</name>
    <dbReference type="NCBI Taxonomy" id="165438"/>
    <lineage>
        <taxon>Bacteria</taxon>
        <taxon>Pseudomonadati</taxon>
        <taxon>Pseudomonadota</taxon>
        <taxon>Gammaproteobacteria</taxon>
        <taxon>Lysobacterales</taxon>
        <taxon>Lysobacteraceae</taxon>
        <taxon>Stenotrophomonas</taxon>
        <taxon>environmental samples</taxon>
    </lineage>
</organism>
<proteinExistence type="predicted"/>
<dbReference type="AlphaFoldDB" id="A0A1Y5Q2W5"/>
<dbReference type="InterPro" id="IPR024476">
    <property type="entry name" value="DUF3861"/>
</dbReference>
<evidence type="ECO:0000313" key="1">
    <source>
        <dbReference type="EMBL" id="SBV36580.1"/>
    </source>
</evidence>
<evidence type="ECO:0008006" key="2">
    <source>
        <dbReference type="Google" id="ProtNLM"/>
    </source>
</evidence>